<dbReference type="NCBIfam" id="NF010697">
    <property type="entry name" value="PRK14097.1"/>
    <property type="match status" value="1"/>
</dbReference>
<dbReference type="OrthoDB" id="140919at2"/>
<dbReference type="PROSITE" id="PS00765">
    <property type="entry name" value="P_GLUCOSE_ISOMERASE_1"/>
    <property type="match status" value="1"/>
</dbReference>
<dbReference type="UniPathway" id="UPA00138"/>
<comment type="catalytic activity">
    <reaction evidence="7 8 9">
        <text>alpha-D-glucose 6-phosphate = beta-D-fructose 6-phosphate</text>
        <dbReference type="Rhea" id="RHEA:11816"/>
        <dbReference type="ChEBI" id="CHEBI:57634"/>
        <dbReference type="ChEBI" id="CHEBI:58225"/>
        <dbReference type="EC" id="5.3.1.9"/>
    </reaction>
</comment>
<dbReference type="SUPFAM" id="SSF53697">
    <property type="entry name" value="SIS domain"/>
    <property type="match status" value="1"/>
</dbReference>
<dbReference type="GO" id="GO:0006096">
    <property type="term" value="P:glycolytic process"/>
    <property type="evidence" value="ECO:0007669"/>
    <property type="project" value="UniProtKB-UniRule"/>
</dbReference>
<evidence type="ECO:0000256" key="2">
    <source>
        <dbReference type="ARBA" id="ARBA00006604"/>
    </source>
</evidence>
<dbReference type="EC" id="5.3.1.9" evidence="8"/>
<dbReference type="GO" id="GO:0048029">
    <property type="term" value="F:monosaccharide binding"/>
    <property type="evidence" value="ECO:0007669"/>
    <property type="project" value="TreeGrafter"/>
</dbReference>
<name>W8T574_PEPAC</name>
<evidence type="ECO:0000256" key="1">
    <source>
        <dbReference type="ARBA" id="ARBA00004926"/>
    </source>
</evidence>
<evidence type="ECO:0000256" key="8">
    <source>
        <dbReference type="HAMAP-Rule" id="MF_00473"/>
    </source>
</evidence>
<keyword evidence="5 8" id="KW-0324">Glycolysis</keyword>
<dbReference type="GO" id="GO:0097367">
    <property type="term" value="F:carbohydrate derivative binding"/>
    <property type="evidence" value="ECO:0007669"/>
    <property type="project" value="InterPro"/>
</dbReference>
<dbReference type="PANTHER" id="PTHR11469:SF1">
    <property type="entry name" value="GLUCOSE-6-PHOSPHATE ISOMERASE"/>
    <property type="match status" value="1"/>
</dbReference>
<dbReference type="eggNOG" id="COG0166">
    <property type="taxonomic scope" value="Bacteria"/>
</dbReference>
<dbReference type="FunFam" id="3.40.50.10490:FF:000015">
    <property type="entry name" value="Glucose-6-phosphate isomerase"/>
    <property type="match status" value="1"/>
</dbReference>
<keyword evidence="11" id="KW-1185">Reference proteome</keyword>
<dbReference type="FunFam" id="3.40.50.10490:FF:000016">
    <property type="entry name" value="Glucose-6-phosphate isomerase"/>
    <property type="match status" value="1"/>
</dbReference>
<comment type="function">
    <text evidence="8">Catalyzes the reversible isomerization of glucose-6-phosphate to fructose-6-phosphate.</text>
</comment>
<feature type="active site" description="Proton donor" evidence="8">
    <location>
        <position position="290"/>
    </location>
</feature>
<dbReference type="PANTHER" id="PTHR11469">
    <property type="entry name" value="GLUCOSE-6-PHOSPHATE ISOMERASE"/>
    <property type="match status" value="1"/>
</dbReference>
<dbReference type="KEGG" id="eac:EAL2_c16140"/>
<protein>
    <recommendedName>
        <fullName evidence="8">Glucose-6-phosphate isomerase</fullName>
        <shortName evidence="8">GPI</shortName>
        <ecNumber evidence="8">5.3.1.9</ecNumber>
    </recommendedName>
    <alternativeName>
        <fullName evidence="8">Phosphoglucose isomerase</fullName>
        <shortName evidence="8">PGI</shortName>
    </alternativeName>
    <alternativeName>
        <fullName evidence="8">Phosphohexose isomerase</fullName>
        <shortName evidence="8">PHI</shortName>
    </alternativeName>
</protein>
<dbReference type="CDD" id="cd05016">
    <property type="entry name" value="SIS_PGI_2"/>
    <property type="match status" value="1"/>
</dbReference>
<proteinExistence type="inferred from homology"/>
<dbReference type="RefSeq" id="WP_025435885.1">
    <property type="nucleotide sequence ID" value="NZ_CP007452.1"/>
</dbReference>
<dbReference type="PROSITE" id="PS51463">
    <property type="entry name" value="P_GLUCOSE_ISOMERASE_3"/>
    <property type="match status" value="1"/>
</dbReference>
<comment type="pathway">
    <text evidence="8">Carbohydrate biosynthesis; gluconeogenesis.</text>
</comment>
<dbReference type="Gene3D" id="3.40.50.10490">
    <property type="entry name" value="Glucose-6-phosphate isomerase like protein, domain 1"/>
    <property type="match status" value="2"/>
</dbReference>
<keyword evidence="4 8" id="KW-0963">Cytoplasm</keyword>
<dbReference type="GO" id="GO:0006094">
    <property type="term" value="P:gluconeogenesis"/>
    <property type="evidence" value="ECO:0007669"/>
    <property type="project" value="UniProtKB-UniRule"/>
</dbReference>
<evidence type="ECO:0000313" key="11">
    <source>
        <dbReference type="Proteomes" id="UP000019591"/>
    </source>
</evidence>
<comment type="caution">
    <text evidence="8">Lacks conserved residue(s) required for the propagation of feature annotation.</text>
</comment>
<dbReference type="GO" id="GO:0005829">
    <property type="term" value="C:cytosol"/>
    <property type="evidence" value="ECO:0007669"/>
    <property type="project" value="TreeGrafter"/>
</dbReference>
<evidence type="ECO:0000313" key="10">
    <source>
        <dbReference type="EMBL" id="AHM56909.1"/>
    </source>
</evidence>
<dbReference type="AlphaFoldDB" id="W8T574"/>
<dbReference type="HOGENOM" id="CLU_037303_0_1_9"/>
<reference evidence="10 11" key="1">
    <citation type="journal article" date="2014" name="Genome Announc.">
        <title>Complete Genome Sequence of Amino Acid-Utilizing Eubacterium acidaminophilum al-2 (DSM 3953).</title>
        <authorList>
            <person name="Poehlein A."/>
            <person name="Andreesen J.R."/>
            <person name="Daniel R."/>
        </authorList>
    </citation>
    <scope>NUCLEOTIDE SEQUENCE [LARGE SCALE GENOMIC DNA]</scope>
    <source>
        <strain evidence="10 11">DSM 3953</strain>
    </source>
</reference>
<gene>
    <name evidence="8 10" type="primary">pgi</name>
    <name evidence="10" type="ORF">EAL2_c16140</name>
</gene>
<evidence type="ECO:0000256" key="5">
    <source>
        <dbReference type="ARBA" id="ARBA00023152"/>
    </source>
</evidence>
<dbReference type="PROSITE" id="PS00174">
    <property type="entry name" value="P_GLUCOSE_ISOMERASE_2"/>
    <property type="match status" value="1"/>
</dbReference>
<dbReference type="GO" id="GO:0004347">
    <property type="term" value="F:glucose-6-phosphate isomerase activity"/>
    <property type="evidence" value="ECO:0007669"/>
    <property type="project" value="UniProtKB-UniRule"/>
</dbReference>
<dbReference type="HAMAP" id="MF_00473">
    <property type="entry name" value="G6P_isomerase"/>
    <property type="match status" value="1"/>
</dbReference>
<comment type="pathway">
    <text evidence="1 8 9">Carbohydrate degradation; glycolysis; D-glyceraldehyde 3-phosphate and glycerone phosphate from D-glucose: step 2/4.</text>
</comment>
<comment type="similarity">
    <text evidence="2 8 9">Belongs to the GPI family.</text>
</comment>
<organism evidence="10 11">
    <name type="scientific">Peptoclostridium acidaminophilum DSM 3953</name>
    <dbReference type="NCBI Taxonomy" id="1286171"/>
    <lineage>
        <taxon>Bacteria</taxon>
        <taxon>Bacillati</taxon>
        <taxon>Bacillota</taxon>
        <taxon>Clostridia</taxon>
        <taxon>Peptostreptococcales</taxon>
        <taxon>Peptoclostridiaceae</taxon>
        <taxon>Peptoclostridium</taxon>
    </lineage>
</organism>
<dbReference type="EMBL" id="CP007452">
    <property type="protein sequence ID" value="AHM56909.1"/>
    <property type="molecule type" value="Genomic_DNA"/>
</dbReference>
<dbReference type="InterPro" id="IPR035482">
    <property type="entry name" value="SIS_PGI_2"/>
</dbReference>
<evidence type="ECO:0000256" key="4">
    <source>
        <dbReference type="ARBA" id="ARBA00022490"/>
    </source>
</evidence>
<dbReference type="GO" id="GO:0051156">
    <property type="term" value="P:glucose 6-phosphate metabolic process"/>
    <property type="evidence" value="ECO:0007669"/>
    <property type="project" value="TreeGrafter"/>
</dbReference>
<accession>W8T574</accession>
<dbReference type="Pfam" id="PF00342">
    <property type="entry name" value="PGI"/>
    <property type="match status" value="1"/>
</dbReference>
<keyword evidence="6 8" id="KW-0413">Isomerase</keyword>
<feature type="active site" evidence="8">
    <location>
        <position position="425"/>
    </location>
</feature>
<evidence type="ECO:0000256" key="9">
    <source>
        <dbReference type="RuleBase" id="RU000612"/>
    </source>
</evidence>
<comment type="subcellular location">
    <subcellularLocation>
        <location evidence="8">Cytoplasm</location>
    </subcellularLocation>
</comment>
<dbReference type="PRINTS" id="PR00662">
    <property type="entry name" value="G6PISOMERASE"/>
</dbReference>
<dbReference type="InterPro" id="IPR001672">
    <property type="entry name" value="G6P_Isomerase"/>
</dbReference>
<dbReference type="InterPro" id="IPR035476">
    <property type="entry name" value="SIS_PGI_1"/>
</dbReference>
<dbReference type="InterPro" id="IPR046348">
    <property type="entry name" value="SIS_dom_sf"/>
</dbReference>
<dbReference type="InterPro" id="IPR018189">
    <property type="entry name" value="Phosphoglucose_isomerase_CS"/>
</dbReference>
<evidence type="ECO:0000256" key="7">
    <source>
        <dbReference type="ARBA" id="ARBA00029321"/>
    </source>
</evidence>
<evidence type="ECO:0000256" key="3">
    <source>
        <dbReference type="ARBA" id="ARBA00022432"/>
    </source>
</evidence>
<evidence type="ECO:0000256" key="6">
    <source>
        <dbReference type="ARBA" id="ARBA00023235"/>
    </source>
</evidence>
<sequence length="448" mass="49376">MIGFKLDCRGIEKFVTEDEVRCMEPFVNAAHEMIHEKSGPGADFLGWLELPGAIKASEIEEIKETARQISGKCDILVVVGIGGSYLGAKAAIEMLTGYFGNFASKRAGKSPRVVFAGNNISSTYLKELSELLEESDFCINVISKSGTTTEPAVAFRVLKGLLEKKYGKEEAASRIIATTDSEKGSLRKLADSSGYKTFVIPEDVGGRYSVLTPVGLLPMCVAGIDIDKVIEGARKAQELLSEKELSRNDAYRYAAIRNILYNKGMLVELLVSYEPHLTSIGEWWKQLFGESEGKDGKGIYPSSASFSTDLHSLGQYIQQGRRMLFETVLNVKSPRHDVSVVADPGNLDGLDYLEGVEIDYINKKAMEGTMLAHIDGGVPNMIIDIPGLDEYSFGYMVYFFEKACAMSAYLLGVNPFDQPGVEEYKRNMFALLGKPGHEEQRQKMLGRL</sequence>
<dbReference type="Proteomes" id="UP000019591">
    <property type="component" value="Chromosome"/>
</dbReference>
<dbReference type="PATRIC" id="fig|1286171.3.peg.1565"/>
<dbReference type="UniPathway" id="UPA00109">
    <property type="reaction ID" value="UER00181"/>
</dbReference>
<dbReference type="CDD" id="cd05015">
    <property type="entry name" value="SIS_PGI_1"/>
    <property type="match status" value="1"/>
</dbReference>
<dbReference type="STRING" id="1286171.EAL2_c16140"/>
<keyword evidence="3 8" id="KW-0312">Gluconeogenesis</keyword>